<sequence>MTLRVPIVDLWGPDQPSILPWTPFNSEQDAKDLHETIHGLGTQDNKIISILAKRTVSQRKEIASSYETLFQNTLEGDLERSLSGNLKNVVLNSLQYLPEMKAIAIHNALKVAGTLEQVLIQTLAVATNNEIKQIKEAYSRVFNSDLETDVGKKIYGEFKALILVILKAERNESRVVDGARVANDAFMINKLGST</sequence>
<dbReference type="GO" id="GO:0005737">
    <property type="term" value="C:cytoplasm"/>
    <property type="evidence" value="ECO:0007669"/>
    <property type="project" value="TreeGrafter"/>
</dbReference>
<dbReference type="SMART" id="SM00335">
    <property type="entry name" value="ANX"/>
    <property type="match status" value="2"/>
</dbReference>
<dbReference type="InterPro" id="IPR018502">
    <property type="entry name" value="Annexin_repeat"/>
</dbReference>
<accession>A0A0R3U0F4</accession>
<dbReference type="GO" id="GO:0012506">
    <property type="term" value="C:vesicle membrane"/>
    <property type="evidence" value="ECO:0007669"/>
    <property type="project" value="TreeGrafter"/>
</dbReference>
<protein>
    <submittedName>
        <fullName evidence="8">Annexin</fullName>
    </submittedName>
</protein>
<dbReference type="PANTHER" id="PTHR10502:SF102">
    <property type="entry name" value="ANNEXIN B11"/>
    <property type="match status" value="1"/>
</dbReference>
<dbReference type="STRING" id="102285.A0A0R3U0F4"/>
<reference evidence="6 7" key="2">
    <citation type="submission" date="2018-11" db="EMBL/GenBank/DDBJ databases">
        <authorList>
            <consortium name="Pathogen Informatics"/>
        </authorList>
    </citation>
    <scope>NUCLEOTIDE SEQUENCE [LARGE SCALE GENOMIC DNA]</scope>
</reference>
<dbReference type="Proteomes" id="UP000278807">
    <property type="component" value="Unassembled WGS sequence"/>
</dbReference>
<evidence type="ECO:0000256" key="1">
    <source>
        <dbReference type="ARBA" id="ARBA00004613"/>
    </source>
</evidence>
<dbReference type="AlphaFoldDB" id="A0A0R3U0F4"/>
<dbReference type="PRINTS" id="PR00196">
    <property type="entry name" value="ANNEXIN"/>
</dbReference>
<dbReference type="GO" id="GO:0005544">
    <property type="term" value="F:calcium-dependent phospholipid binding"/>
    <property type="evidence" value="ECO:0007669"/>
    <property type="project" value="InterPro"/>
</dbReference>
<keyword evidence="3" id="KW-0964">Secreted</keyword>
<dbReference type="GO" id="GO:0005634">
    <property type="term" value="C:nucleus"/>
    <property type="evidence" value="ECO:0007669"/>
    <property type="project" value="TreeGrafter"/>
</dbReference>
<evidence type="ECO:0000313" key="7">
    <source>
        <dbReference type="Proteomes" id="UP000278807"/>
    </source>
</evidence>
<dbReference type="OrthoDB" id="37886at2759"/>
<dbReference type="WBParaSite" id="HNAJ_0001360301-mRNA-1">
    <property type="protein sequence ID" value="HNAJ_0001360301-mRNA-1"/>
    <property type="gene ID" value="HNAJ_0001360301"/>
</dbReference>
<keyword evidence="7" id="KW-1185">Reference proteome</keyword>
<name>A0A0R3U0F4_RODNA</name>
<dbReference type="FunFam" id="1.10.220.10:FF:000005">
    <property type="entry name" value="Annexin"/>
    <property type="match status" value="1"/>
</dbReference>
<dbReference type="GO" id="GO:0001786">
    <property type="term" value="F:phosphatidylserine binding"/>
    <property type="evidence" value="ECO:0007669"/>
    <property type="project" value="TreeGrafter"/>
</dbReference>
<evidence type="ECO:0000256" key="5">
    <source>
        <dbReference type="ARBA" id="ARBA00023216"/>
    </source>
</evidence>
<dbReference type="GO" id="GO:0005509">
    <property type="term" value="F:calcium ion binding"/>
    <property type="evidence" value="ECO:0007669"/>
    <property type="project" value="InterPro"/>
</dbReference>
<dbReference type="PANTHER" id="PTHR10502">
    <property type="entry name" value="ANNEXIN"/>
    <property type="match status" value="1"/>
</dbReference>
<dbReference type="GO" id="GO:0005576">
    <property type="term" value="C:extracellular region"/>
    <property type="evidence" value="ECO:0007669"/>
    <property type="project" value="UniProtKB-SubCell"/>
</dbReference>
<comment type="subcellular location">
    <subcellularLocation>
        <location evidence="1">Secreted</location>
    </subcellularLocation>
</comment>
<dbReference type="GO" id="GO:0005886">
    <property type="term" value="C:plasma membrane"/>
    <property type="evidence" value="ECO:0007669"/>
    <property type="project" value="TreeGrafter"/>
</dbReference>
<evidence type="ECO:0000256" key="4">
    <source>
        <dbReference type="ARBA" id="ARBA00022737"/>
    </source>
</evidence>
<gene>
    <name evidence="6" type="ORF">HNAJ_LOCUS13577</name>
</gene>
<evidence type="ECO:0000313" key="6">
    <source>
        <dbReference type="EMBL" id="VDO16342.1"/>
    </source>
</evidence>
<reference evidence="8" key="1">
    <citation type="submission" date="2017-02" db="UniProtKB">
        <authorList>
            <consortium name="WormBaseParasite"/>
        </authorList>
    </citation>
    <scope>IDENTIFICATION</scope>
</reference>
<evidence type="ECO:0000256" key="3">
    <source>
        <dbReference type="ARBA" id="ARBA00022525"/>
    </source>
</evidence>
<evidence type="ECO:0000256" key="2">
    <source>
        <dbReference type="ARBA" id="ARBA00007831"/>
    </source>
</evidence>
<evidence type="ECO:0000313" key="8">
    <source>
        <dbReference type="WBParaSite" id="HNAJ_0001360301-mRNA-1"/>
    </source>
</evidence>
<dbReference type="Pfam" id="PF00191">
    <property type="entry name" value="Annexin"/>
    <property type="match status" value="2"/>
</dbReference>
<dbReference type="InterPro" id="IPR001464">
    <property type="entry name" value="Annexin"/>
</dbReference>
<dbReference type="PROSITE" id="PS51897">
    <property type="entry name" value="ANNEXIN_2"/>
    <property type="match status" value="2"/>
</dbReference>
<organism evidence="8">
    <name type="scientific">Rodentolepis nana</name>
    <name type="common">Dwarf tapeworm</name>
    <name type="synonym">Hymenolepis nana</name>
    <dbReference type="NCBI Taxonomy" id="102285"/>
    <lineage>
        <taxon>Eukaryota</taxon>
        <taxon>Metazoa</taxon>
        <taxon>Spiralia</taxon>
        <taxon>Lophotrochozoa</taxon>
        <taxon>Platyhelminthes</taxon>
        <taxon>Cestoda</taxon>
        <taxon>Eucestoda</taxon>
        <taxon>Cyclophyllidea</taxon>
        <taxon>Hymenolepididae</taxon>
        <taxon>Rodentolepis</taxon>
    </lineage>
</organism>
<dbReference type="InterPro" id="IPR037104">
    <property type="entry name" value="Annexin_sf"/>
</dbReference>
<dbReference type="EMBL" id="UZAE01015646">
    <property type="protein sequence ID" value="VDO16342.1"/>
    <property type="molecule type" value="Genomic_DNA"/>
</dbReference>
<comment type="similarity">
    <text evidence="2">Belongs to the annexin family.</text>
</comment>
<dbReference type="SUPFAM" id="SSF47874">
    <property type="entry name" value="Annexin"/>
    <property type="match status" value="1"/>
</dbReference>
<dbReference type="Gene3D" id="1.10.220.10">
    <property type="entry name" value="Annexin"/>
    <property type="match status" value="2"/>
</dbReference>
<proteinExistence type="inferred from homology"/>
<keyword evidence="4" id="KW-0677">Repeat</keyword>
<keyword evidence="5" id="KW-0041">Annexin</keyword>